<name>A0A4R3MSW3_9FIRM</name>
<reference evidence="2 3" key="1">
    <citation type="submission" date="2019-03" db="EMBL/GenBank/DDBJ databases">
        <title>Genomic Encyclopedia of Type Strains, Phase IV (KMG-IV): sequencing the most valuable type-strain genomes for metagenomic binning, comparative biology and taxonomic classification.</title>
        <authorList>
            <person name="Goeker M."/>
        </authorList>
    </citation>
    <scope>NUCLEOTIDE SEQUENCE [LARGE SCALE GENOMIC DNA]</scope>
    <source>
        <strain evidence="2 3">DSM 24629</strain>
    </source>
</reference>
<comment type="caution">
    <text evidence="2">The sequence shown here is derived from an EMBL/GenBank/DDBJ whole genome shotgun (WGS) entry which is preliminary data.</text>
</comment>
<gene>
    <name evidence="2" type="ORF">EDC18_10196</name>
</gene>
<protein>
    <submittedName>
        <fullName evidence="2">YkgG family uncharacterized protein</fullName>
    </submittedName>
</protein>
<evidence type="ECO:0000259" key="1">
    <source>
        <dbReference type="Pfam" id="PF02589"/>
    </source>
</evidence>
<dbReference type="Proteomes" id="UP000294902">
    <property type="component" value="Unassembled WGS sequence"/>
</dbReference>
<dbReference type="AlphaFoldDB" id="A0A4R3MSW3"/>
<dbReference type="EMBL" id="SMAL01000001">
    <property type="protein sequence ID" value="TCT16800.1"/>
    <property type="molecule type" value="Genomic_DNA"/>
</dbReference>
<dbReference type="InterPro" id="IPR037171">
    <property type="entry name" value="NagB/RpiA_transferase-like"/>
</dbReference>
<dbReference type="PANTHER" id="PTHR36179">
    <property type="entry name" value="LUD_DOM DOMAIN-CONTAINING PROTEIN"/>
    <property type="match status" value="1"/>
</dbReference>
<organism evidence="2 3">
    <name type="scientific">Natranaerovirga pectinivora</name>
    <dbReference type="NCBI Taxonomy" id="682400"/>
    <lineage>
        <taxon>Bacteria</taxon>
        <taxon>Bacillati</taxon>
        <taxon>Bacillota</taxon>
        <taxon>Clostridia</taxon>
        <taxon>Lachnospirales</taxon>
        <taxon>Natranaerovirgaceae</taxon>
        <taxon>Natranaerovirga</taxon>
    </lineage>
</organism>
<keyword evidence="3" id="KW-1185">Reference proteome</keyword>
<dbReference type="PANTHER" id="PTHR36179:SF2">
    <property type="entry name" value="LUD DOMAIN-CONTAINING PROTEIN"/>
    <property type="match status" value="1"/>
</dbReference>
<sequence length="211" mass="23520">MLGKKLHYQNVSKTLIRNFEKRNITACYCDTKEDALEKALSFINEGDLISYGGSVSLNEIGLIDEIDTAKYNILSKNKAKTKEEKDKVYKDAFHADVYFMSSNAITLDGQLVNIDGYGNRVAALIYGPKKVVLVVGMNKLTTNVDDAIRRVHNIASPPNTIRLNINTPCSKTGKCENCLTESCICCAVVTTRYSREKDRIHVILVGEELGY</sequence>
<dbReference type="RefSeq" id="WP_132249158.1">
    <property type="nucleotide sequence ID" value="NZ_SMAL01000001.1"/>
</dbReference>
<accession>A0A4R3MSW3</accession>
<feature type="domain" description="LUD" evidence="1">
    <location>
        <begin position="15"/>
        <end position="205"/>
    </location>
</feature>
<dbReference type="InterPro" id="IPR003741">
    <property type="entry name" value="LUD_dom"/>
</dbReference>
<evidence type="ECO:0000313" key="3">
    <source>
        <dbReference type="Proteomes" id="UP000294902"/>
    </source>
</evidence>
<dbReference type="OrthoDB" id="9809147at2"/>
<proteinExistence type="predicted"/>
<dbReference type="InterPro" id="IPR009501">
    <property type="entry name" value="UCP020269"/>
</dbReference>
<dbReference type="PIRSF" id="PIRSF020269">
    <property type="entry name" value="DUF1121"/>
    <property type="match status" value="1"/>
</dbReference>
<evidence type="ECO:0000313" key="2">
    <source>
        <dbReference type="EMBL" id="TCT16800.1"/>
    </source>
</evidence>
<dbReference type="Pfam" id="PF02589">
    <property type="entry name" value="LUD_dom"/>
    <property type="match status" value="1"/>
</dbReference>
<dbReference type="SUPFAM" id="SSF100950">
    <property type="entry name" value="NagB/RpiA/CoA transferase-like"/>
    <property type="match status" value="1"/>
</dbReference>